<keyword evidence="1" id="KW-0732">Signal</keyword>
<reference evidence="2 3" key="1">
    <citation type="submission" date="2019-03" db="EMBL/GenBank/DDBJ databases">
        <title>Tal1 in Xanthomonas translucens pv. cerealis Contributes to Virulence in Bacterial Leaf Streak of Wheat.</title>
        <authorList>
            <person name="Shah S.M.A."/>
            <person name="Haq F."/>
            <person name="Ma W."/>
            <person name="Xu X."/>
            <person name="Wang S."/>
            <person name="Xu Z."/>
            <person name="Zou L."/>
            <person name="Zhu B."/>
            <person name="Chen G."/>
        </authorList>
    </citation>
    <scope>NUCLEOTIDE SEQUENCE [LARGE SCALE GENOMIC DNA]</scope>
    <source>
        <strain evidence="2 3">01</strain>
    </source>
</reference>
<evidence type="ECO:0000313" key="3">
    <source>
        <dbReference type="Proteomes" id="UP000319349"/>
    </source>
</evidence>
<protein>
    <submittedName>
        <fullName evidence="2">Uncharacterized protein</fullName>
    </submittedName>
</protein>
<proteinExistence type="predicted"/>
<sequence length="130" mass="13696">MAMSLNFRRFHSAVVVMAAFAAGSANAQQTTRTVPIFYFNSVPQVRAVQVTSEDGGPGQGCTPVLGQNKENIGPTLMTGHIYTFVAMSTSNCAPGTGLAGLFARIVGLPTYPNGINMTITARRITGDKRG</sequence>
<accession>A0A514EAG2</accession>
<evidence type="ECO:0000256" key="1">
    <source>
        <dbReference type="SAM" id="SignalP"/>
    </source>
</evidence>
<dbReference type="RefSeq" id="WP_039005417.1">
    <property type="nucleotide sequence ID" value="NZ_CM003052.1"/>
</dbReference>
<dbReference type="Proteomes" id="UP000319349">
    <property type="component" value="Chromosome"/>
</dbReference>
<dbReference type="EMBL" id="CP038228">
    <property type="protein sequence ID" value="QDI02922.1"/>
    <property type="molecule type" value="Genomic_DNA"/>
</dbReference>
<gene>
    <name evidence="2" type="ORF">E4A48_03705</name>
</gene>
<feature type="signal peptide" evidence="1">
    <location>
        <begin position="1"/>
        <end position="27"/>
    </location>
</feature>
<evidence type="ECO:0000313" key="2">
    <source>
        <dbReference type="EMBL" id="QDI02922.1"/>
    </source>
</evidence>
<keyword evidence="3" id="KW-1185">Reference proteome</keyword>
<feature type="chain" id="PRO_5022016676" evidence="1">
    <location>
        <begin position="28"/>
        <end position="130"/>
    </location>
</feature>
<dbReference type="AlphaFoldDB" id="A0A514EAG2"/>
<name>A0A514EAG2_9XANT</name>
<organism evidence="2 3">
    <name type="scientific">Xanthomonas cerealis pv. cerealis</name>
    <dbReference type="NCBI Taxonomy" id="152263"/>
    <lineage>
        <taxon>Bacteria</taxon>
        <taxon>Pseudomonadati</taxon>
        <taxon>Pseudomonadota</taxon>
        <taxon>Gammaproteobacteria</taxon>
        <taxon>Lysobacterales</taxon>
        <taxon>Lysobacteraceae</taxon>
        <taxon>Xanthomonas</taxon>
        <taxon>Xanthomonas translucens group</taxon>
        <taxon>Xanthomonas cerealis</taxon>
    </lineage>
</organism>